<dbReference type="Proteomes" id="UP000095602">
    <property type="component" value="Unassembled WGS sequence"/>
</dbReference>
<feature type="transmembrane region" description="Helical" evidence="1">
    <location>
        <begin position="186"/>
        <end position="219"/>
    </location>
</feature>
<feature type="transmembrane region" description="Helical" evidence="1">
    <location>
        <begin position="157"/>
        <end position="174"/>
    </location>
</feature>
<feature type="transmembrane region" description="Helical" evidence="1">
    <location>
        <begin position="273"/>
        <end position="291"/>
    </location>
</feature>
<evidence type="ECO:0000313" key="2">
    <source>
        <dbReference type="EMBL" id="CUP21955.1"/>
    </source>
</evidence>
<feature type="transmembrane region" description="Helical" evidence="1">
    <location>
        <begin position="62"/>
        <end position="85"/>
    </location>
</feature>
<sequence length="390" mass="44404">MNENHGMKITISTLALISLWIVIVPIYSFGYQTALRMRFFCSILCMIYIISHFNSELLKKTWFIWIYAGITLISSVHNYGIWGISAIMNDFLHPFSVLAIFIIPLIVTEASGINKVAKVFLRCSYVYFIPTMATVILAGRVDAGWYEPYFVGNKFLLTYYFLVMFCSWGIIHIEEIQNTVKAKVKVIAFCVVGMAFSAYLYCTTGVVCYLTVLILMLVLPIRKILEKPLSIAIATVLSGALPLSMTAILSIPRVNALLISINETATMNARVRIYEILMNIITQNYWIGYGYNTLIVKERLYSNAQNGMLHIIVQFGMLGAATLVLLCYIATRNRYKRNKDVVEWCEFWLFALIVAGIIEITFGVFFYVFLALINCATNAKEERRDEDAIY</sequence>
<keyword evidence="2" id="KW-0436">Ligase</keyword>
<feature type="transmembrane region" description="Helical" evidence="1">
    <location>
        <begin position="311"/>
        <end position="331"/>
    </location>
</feature>
<protein>
    <submittedName>
        <fullName evidence="2">Lipid A core-O-antigen ligase and related enzymes</fullName>
    </submittedName>
</protein>
<organism evidence="2 3">
    <name type="scientific">Agathobacter rectalis</name>
    <dbReference type="NCBI Taxonomy" id="39491"/>
    <lineage>
        <taxon>Bacteria</taxon>
        <taxon>Bacillati</taxon>
        <taxon>Bacillota</taxon>
        <taxon>Clostridia</taxon>
        <taxon>Lachnospirales</taxon>
        <taxon>Lachnospiraceae</taxon>
        <taxon>Agathobacter</taxon>
    </lineage>
</organism>
<feature type="transmembrane region" description="Helical" evidence="1">
    <location>
        <begin position="33"/>
        <end position="50"/>
    </location>
</feature>
<proteinExistence type="predicted"/>
<dbReference type="GO" id="GO:0016874">
    <property type="term" value="F:ligase activity"/>
    <property type="evidence" value="ECO:0007669"/>
    <property type="project" value="UniProtKB-KW"/>
</dbReference>
<dbReference type="AlphaFoldDB" id="A0A174LJC9"/>
<keyword evidence="1" id="KW-0472">Membrane</keyword>
<keyword evidence="1" id="KW-0812">Transmembrane</keyword>
<name>A0A174LJC9_9FIRM</name>
<feature type="transmembrane region" description="Helical" evidence="1">
    <location>
        <begin position="347"/>
        <end position="373"/>
    </location>
</feature>
<feature type="transmembrane region" description="Helical" evidence="1">
    <location>
        <begin position="119"/>
        <end position="137"/>
    </location>
</feature>
<gene>
    <name evidence="2" type="ORF">ERS852497_02247</name>
</gene>
<evidence type="ECO:0000313" key="3">
    <source>
        <dbReference type="Proteomes" id="UP000095602"/>
    </source>
</evidence>
<evidence type="ECO:0000256" key="1">
    <source>
        <dbReference type="SAM" id="Phobius"/>
    </source>
</evidence>
<dbReference type="RefSeq" id="WP_055274315.1">
    <property type="nucleotide sequence ID" value="NZ_CZAJ01000023.1"/>
</dbReference>
<keyword evidence="1" id="KW-1133">Transmembrane helix</keyword>
<feature type="transmembrane region" description="Helical" evidence="1">
    <location>
        <begin position="91"/>
        <end position="107"/>
    </location>
</feature>
<feature type="transmembrane region" description="Helical" evidence="1">
    <location>
        <begin position="9"/>
        <end position="27"/>
    </location>
</feature>
<reference evidence="2 3" key="1">
    <citation type="submission" date="2015-09" db="EMBL/GenBank/DDBJ databases">
        <authorList>
            <consortium name="Pathogen Informatics"/>
        </authorList>
    </citation>
    <scope>NUCLEOTIDE SEQUENCE [LARGE SCALE GENOMIC DNA]</scope>
    <source>
        <strain evidence="2 3">2789STDY5834884</strain>
    </source>
</reference>
<feature type="transmembrane region" description="Helical" evidence="1">
    <location>
        <begin position="231"/>
        <end position="252"/>
    </location>
</feature>
<dbReference type="EMBL" id="CZAJ01000023">
    <property type="protein sequence ID" value="CUP21955.1"/>
    <property type="molecule type" value="Genomic_DNA"/>
</dbReference>
<accession>A0A174LJC9</accession>